<name>A0ABS6F2X9_9CLOT</name>
<evidence type="ECO:0000313" key="3">
    <source>
        <dbReference type="Proteomes" id="UP000736583"/>
    </source>
</evidence>
<dbReference type="PANTHER" id="PTHR11014:SF63">
    <property type="entry name" value="METALLOPEPTIDASE, PUTATIVE (AFU_ORTHOLOGUE AFUA_6G09600)-RELATED"/>
    <property type="match status" value="1"/>
</dbReference>
<dbReference type="PANTHER" id="PTHR11014">
    <property type="entry name" value="PEPTIDASE M20 FAMILY MEMBER"/>
    <property type="match status" value="1"/>
</dbReference>
<keyword evidence="3" id="KW-1185">Reference proteome</keyword>
<dbReference type="EMBL" id="JAHLQL010000005">
    <property type="protein sequence ID" value="MBU5592830.1"/>
    <property type="molecule type" value="Genomic_DNA"/>
</dbReference>
<accession>A0ABS6F2X9</accession>
<dbReference type="PIRSF" id="PIRSF005962">
    <property type="entry name" value="Pept_M20D_amidohydro"/>
    <property type="match status" value="1"/>
</dbReference>
<gene>
    <name evidence="2" type="ORF">KQI89_13840</name>
</gene>
<dbReference type="Pfam" id="PF07687">
    <property type="entry name" value="M20_dimer"/>
    <property type="match status" value="1"/>
</dbReference>
<reference evidence="2 3" key="1">
    <citation type="submission" date="2021-06" db="EMBL/GenBank/DDBJ databases">
        <authorList>
            <person name="Sun Q."/>
            <person name="Li D."/>
        </authorList>
    </citation>
    <scope>NUCLEOTIDE SEQUENCE [LARGE SCALE GENOMIC DNA]</scope>
    <source>
        <strain evidence="2 3">MSJ-4</strain>
    </source>
</reference>
<dbReference type="Pfam" id="PF01546">
    <property type="entry name" value="Peptidase_M20"/>
    <property type="match status" value="1"/>
</dbReference>
<dbReference type="InterPro" id="IPR002933">
    <property type="entry name" value="Peptidase_M20"/>
</dbReference>
<feature type="domain" description="Peptidase M20 dimerisation" evidence="1">
    <location>
        <begin position="190"/>
        <end position="281"/>
    </location>
</feature>
<dbReference type="InterPro" id="IPR011650">
    <property type="entry name" value="Peptidase_M20_dimer"/>
</dbReference>
<evidence type="ECO:0000259" key="1">
    <source>
        <dbReference type="Pfam" id="PF07687"/>
    </source>
</evidence>
<dbReference type="NCBIfam" id="TIGR01891">
    <property type="entry name" value="amidohydrolases"/>
    <property type="match status" value="1"/>
</dbReference>
<protein>
    <submittedName>
        <fullName evidence="2">Amidohydrolase</fullName>
    </submittedName>
</protein>
<organism evidence="2 3">
    <name type="scientific">Clostridium simiarum</name>
    <dbReference type="NCBI Taxonomy" id="2841506"/>
    <lineage>
        <taxon>Bacteria</taxon>
        <taxon>Bacillati</taxon>
        <taxon>Bacillota</taxon>
        <taxon>Clostridia</taxon>
        <taxon>Eubacteriales</taxon>
        <taxon>Clostridiaceae</taxon>
        <taxon>Clostridium</taxon>
    </lineage>
</organism>
<sequence>MDFFKKAEAIKDELIEIRRDIHENPELGFEEYRTSQKIKDFLDKEGIPYKTVANTGVCALIEGGAVSKDNIKTIALRGDIDALPLKDNKSCIYSSKVEGKMHACGHDAHTTILLGAAKILNSIKSELKGNVKLLFEPAEETVGGARYMIKEGVLEEPYVDAVIGLHVSENIEAGKIGIKKDVFNAASNPFTIKVKGKGGHGAHPEHTIDPVLIASNIIVTLQSVVSREIPPVYPAVITVGSIHGGTAQNIIPEEVEIKGIMRTMTAEHREYVKKRLVEISKGIATSLRGEVEIDIEESYPCLYNDDNMVELLKTTALPVVGKENIINLQHPSMGVESFAYFSMERPAVFYFLGSANFEKGINHPAHSNLFDIDEKCIPIGVAIQCNTAFEYLTRE</sequence>
<dbReference type="Proteomes" id="UP000736583">
    <property type="component" value="Unassembled WGS sequence"/>
</dbReference>
<proteinExistence type="predicted"/>
<dbReference type="InterPro" id="IPR017439">
    <property type="entry name" value="Amidohydrolase"/>
</dbReference>
<comment type="caution">
    <text evidence="2">The sequence shown here is derived from an EMBL/GenBank/DDBJ whole genome shotgun (WGS) entry which is preliminary data.</text>
</comment>
<evidence type="ECO:0000313" key="2">
    <source>
        <dbReference type="EMBL" id="MBU5592830.1"/>
    </source>
</evidence>
<dbReference type="RefSeq" id="WP_216457645.1">
    <property type="nucleotide sequence ID" value="NZ_JAHLQL010000005.1"/>
</dbReference>